<dbReference type="InterPro" id="IPR002035">
    <property type="entry name" value="VWF_A"/>
</dbReference>
<dbReference type="InterPro" id="IPR035986">
    <property type="entry name" value="PKD_dom_sf"/>
</dbReference>
<feature type="domain" description="PKD" evidence="1">
    <location>
        <begin position="358"/>
        <end position="431"/>
    </location>
</feature>
<organism evidence="2">
    <name type="scientific">uncultured Acetothermia bacterium</name>
    <dbReference type="NCBI Taxonomy" id="236499"/>
    <lineage>
        <taxon>Bacteria</taxon>
        <taxon>Candidatus Bipolaricaulota</taxon>
        <taxon>environmental samples</taxon>
    </lineage>
</organism>
<accession>H5SFB6</accession>
<dbReference type="CDD" id="cd00198">
    <property type="entry name" value="vWFA"/>
    <property type="match status" value="1"/>
</dbReference>
<dbReference type="InterPro" id="IPR022409">
    <property type="entry name" value="PKD/Chitinase_dom"/>
</dbReference>
<dbReference type="FunFam" id="2.60.40.10:FF:000270">
    <property type="entry name" value="Cell surface protein"/>
    <property type="match status" value="1"/>
</dbReference>
<dbReference type="InterPro" id="IPR013783">
    <property type="entry name" value="Ig-like_fold"/>
</dbReference>
<reference evidence="2" key="1">
    <citation type="journal article" date="2005" name="Environ. Microbiol.">
        <title>Genetic and functional properties of uncultivated thermophilic crenarchaeotes from a subsurface gold mine as revealed by analysis of genome fragments.</title>
        <authorList>
            <person name="Nunoura T."/>
            <person name="Hirayama H."/>
            <person name="Takami H."/>
            <person name="Oida H."/>
            <person name="Nishi S."/>
            <person name="Shimamura S."/>
            <person name="Suzuki Y."/>
            <person name="Inagaki F."/>
            <person name="Takai K."/>
            <person name="Nealson K.H."/>
            <person name="Horikoshi K."/>
        </authorList>
    </citation>
    <scope>NUCLEOTIDE SEQUENCE</scope>
</reference>
<dbReference type="InterPro" id="IPR000601">
    <property type="entry name" value="PKD_dom"/>
</dbReference>
<dbReference type="EMBL" id="AP011789">
    <property type="protein sequence ID" value="BAL57954.1"/>
    <property type="molecule type" value="Genomic_DNA"/>
</dbReference>
<sequence length="657" mass="71671">MQGRRALAVVVILLGVLLFSNSRAQITPPPGITAEFVVETVPVYQKGSLAQPQIASVKLALRGDSLTPQPLDVILGVDRSLNLEEARPFLDRLLKLLGPDDRVGLVSLAPPTLDSPLTTNFDIIRQRFSELTPGGAAGLADAVALATKELTETARPEARKIQIWLIARAGLAPAEFGPVLTQAQRARDSQITIHVVTTTDEAARSQTLLALARFTNGLFLKNLSDETLTALQGQLRIEFIARQIVAKVTLTNRVTFEGAEGNPEIQDFADGSKMLTWRIDAIRPEETVTFRVQVSSSVKGSFPINRSPSTVEYTNILGQRARINLPFITLDVPNAPPVAKFEFNPEIFGIDRATWQPAVKETIVFTDQSSDPDGQITQWNWDFGDGTTSTTQSPTHAYEKAGTYTVTLTVTDNEGATGSTSVTITVINIAVATRDLPTFNGQLPRGIFIRVYLEIRINRDVLGLGVREEWPQNIIAADTKVEDVTEKVLGEPHGGTLRPPPPGGTTIEWIFPERLAAGTVKKIVYEVKLSETAELDSPTLTGFVISKVPDIQTPTEGTSSFQLVAGLPIKVVVAHYVTRPDIPPEEERIDPKDDNLISFNQIQRAVSWWLATGWSTIGESPIVPGTGGQQIDLATMQELIAYWLSNTPVDQPLPPRP</sequence>
<gene>
    <name evidence="2" type="ORF">HGMM_F21A08C35</name>
    <name evidence="3" type="ORF">HGMM_F53C10C28</name>
</gene>
<name>H5SFB6_9BACT</name>
<dbReference type="SMART" id="SM00327">
    <property type="entry name" value="VWA"/>
    <property type="match status" value="1"/>
</dbReference>
<evidence type="ECO:0000313" key="3">
    <source>
        <dbReference type="EMBL" id="BAL57954.1"/>
    </source>
</evidence>
<protein>
    <submittedName>
        <fullName evidence="2">PKD domain protein</fullName>
    </submittedName>
</protein>
<dbReference type="PROSITE" id="PS50093">
    <property type="entry name" value="PKD"/>
    <property type="match status" value="1"/>
</dbReference>
<proteinExistence type="predicted"/>
<dbReference type="Pfam" id="PF18911">
    <property type="entry name" value="PKD_4"/>
    <property type="match status" value="1"/>
</dbReference>
<dbReference type="EMBL" id="AP011701">
    <property type="protein sequence ID" value="BAL54852.1"/>
    <property type="molecule type" value="Genomic_DNA"/>
</dbReference>
<evidence type="ECO:0000259" key="1">
    <source>
        <dbReference type="PROSITE" id="PS50093"/>
    </source>
</evidence>
<dbReference type="Gene3D" id="2.60.40.10">
    <property type="entry name" value="Immunoglobulins"/>
    <property type="match status" value="1"/>
</dbReference>
<reference evidence="2" key="2">
    <citation type="journal article" date="2012" name="PLoS ONE">
        <title>A Deeply Branching Thermophilic Bacterium with an Ancient Acetyl-CoA Pathway Dominates a Subsurface Ecosystem.</title>
        <authorList>
            <person name="Takami H."/>
            <person name="Noguchi H."/>
            <person name="Takaki Y."/>
            <person name="Uchiyama I."/>
            <person name="Toyoda A."/>
            <person name="Nishi S."/>
            <person name="Chee G.-J."/>
            <person name="Arai W."/>
            <person name="Nunoura T."/>
            <person name="Itoh T."/>
            <person name="Hattori M."/>
            <person name="Takai K."/>
        </authorList>
    </citation>
    <scope>NUCLEOTIDE SEQUENCE</scope>
</reference>
<dbReference type="AlphaFoldDB" id="H5SFB6"/>
<evidence type="ECO:0000313" key="2">
    <source>
        <dbReference type="EMBL" id="BAL54852.1"/>
    </source>
</evidence>
<dbReference type="CDD" id="cd00146">
    <property type="entry name" value="PKD"/>
    <property type="match status" value="1"/>
</dbReference>
<dbReference type="SMART" id="SM00089">
    <property type="entry name" value="PKD"/>
    <property type="match status" value="1"/>
</dbReference>
<dbReference type="InterPro" id="IPR036465">
    <property type="entry name" value="vWFA_dom_sf"/>
</dbReference>
<dbReference type="SUPFAM" id="SSF49299">
    <property type="entry name" value="PKD domain"/>
    <property type="match status" value="1"/>
</dbReference>
<dbReference type="Gene3D" id="3.40.50.410">
    <property type="entry name" value="von Willebrand factor, type A domain"/>
    <property type="match status" value="1"/>
</dbReference>
<dbReference type="SUPFAM" id="SSF53300">
    <property type="entry name" value="vWA-like"/>
    <property type="match status" value="1"/>
</dbReference>